<dbReference type="Proteomes" id="UP000019140">
    <property type="component" value="Unassembled WGS sequence"/>
</dbReference>
<dbReference type="PROSITE" id="PS51471">
    <property type="entry name" value="FE2OG_OXY"/>
    <property type="match status" value="1"/>
</dbReference>
<keyword evidence="1" id="KW-0479">Metal-binding</keyword>
<dbReference type="AlphaFoldDB" id="W4MBC0"/>
<gene>
    <name evidence="3" type="ORF">ETSY2_12590</name>
</gene>
<dbReference type="HOGENOM" id="CLU_074949_0_0_7"/>
<name>W4MBC0_9BACT</name>
<evidence type="ECO:0000259" key="2">
    <source>
        <dbReference type="PROSITE" id="PS51471"/>
    </source>
</evidence>
<keyword evidence="1" id="KW-0408">Iron</keyword>
<keyword evidence="1" id="KW-0560">Oxidoreductase</keyword>
<dbReference type="SUPFAM" id="SSF51197">
    <property type="entry name" value="Clavaminate synthase-like"/>
    <property type="match status" value="1"/>
</dbReference>
<comment type="similarity">
    <text evidence="1">Belongs to the iron/ascorbate-dependent oxidoreductase family.</text>
</comment>
<dbReference type="EMBL" id="AZHX01000503">
    <property type="protein sequence ID" value="ETX07196.1"/>
    <property type="molecule type" value="Genomic_DNA"/>
</dbReference>
<reference evidence="3 4" key="1">
    <citation type="journal article" date="2014" name="Nature">
        <title>An environmental bacterial taxon with a large and distinct metabolic repertoire.</title>
        <authorList>
            <person name="Wilson M.C."/>
            <person name="Mori T."/>
            <person name="Ruckert C."/>
            <person name="Uria A.R."/>
            <person name="Helf M.J."/>
            <person name="Takada K."/>
            <person name="Gernert C."/>
            <person name="Steffens U.A."/>
            <person name="Heycke N."/>
            <person name="Schmitt S."/>
            <person name="Rinke C."/>
            <person name="Helfrich E.J."/>
            <person name="Brachmann A.O."/>
            <person name="Gurgui C."/>
            <person name="Wakimoto T."/>
            <person name="Kracht M."/>
            <person name="Crusemann M."/>
            <person name="Hentschel U."/>
            <person name="Abe I."/>
            <person name="Matsunaga S."/>
            <person name="Kalinowski J."/>
            <person name="Takeyama H."/>
            <person name="Piel J."/>
        </authorList>
    </citation>
    <scope>NUCLEOTIDE SEQUENCE [LARGE SCALE GENOMIC DNA]</scope>
    <source>
        <strain evidence="4">TSY2</strain>
    </source>
</reference>
<proteinExistence type="inferred from homology"/>
<protein>
    <recommendedName>
        <fullName evidence="2">Fe2OG dioxygenase domain-containing protein</fullName>
    </recommendedName>
</protein>
<feature type="domain" description="Fe2OG dioxygenase" evidence="2">
    <location>
        <begin position="124"/>
        <end position="250"/>
    </location>
</feature>
<dbReference type="Gene3D" id="2.60.120.620">
    <property type="entry name" value="q2cbj1_9rhob like domain"/>
    <property type="match status" value="1"/>
</dbReference>
<dbReference type="InterPro" id="IPR005123">
    <property type="entry name" value="Oxoglu/Fe-dep_dioxygenase_dom"/>
</dbReference>
<evidence type="ECO:0000313" key="4">
    <source>
        <dbReference type="Proteomes" id="UP000019140"/>
    </source>
</evidence>
<evidence type="ECO:0000256" key="1">
    <source>
        <dbReference type="RuleBase" id="RU003682"/>
    </source>
</evidence>
<keyword evidence="4" id="KW-1185">Reference proteome</keyword>
<comment type="caution">
    <text evidence="3">The sequence shown here is derived from an EMBL/GenBank/DDBJ whole genome shotgun (WGS) entry which is preliminary data.</text>
</comment>
<dbReference type="GO" id="GO:0016491">
    <property type="term" value="F:oxidoreductase activity"/>
    <property type="evidence" value="ECO:0007669"/>
    <property type="project" value="UniProtKB-KW"/>
</dbReference>
<dbReference type="InterPro" id="IPR056470">
    <property type="entry name" value="BesD/HalB-like"/>
</dbReference>
<organism evidence="3 4">
    <name type="scientific">Candidatus Entotheonella gemina</name>
    <dbReference type="NCBI Taxonomy" id="1429439"/>
    <lineage>
        <taxon>Bacteria</taxon>
        <taxon>Pseudomonadati</taxon>
        <taxon>Nitrospinota/Tectimicrobiota group</taxon>
        <taxon>Candidatus Tectimicrobiota</taxon>
        <taxon>Candidatus Entotheonellia</taxon>
        <taxon>Candidatus Entotheonellales</taxon>
        <taxon>Candidatus Entotheonellaceae</taxon>
        <taxon>Candidatus Entotheonella</taxon>
    </lineage>
</organism>
<sequence length="268" mass="29937">MEATPADFICLECYPVCDPESPEFQRLCEQARVALDRHSVLVLPDFLQPLALDRMRKEAVGLIPLAHHMDGAATIYPEREQDDSLPADHVRRIRFHTSVRAISYLNIPLASPLRALYEWDPLMRFVAALLGLDDIYRYDDIYGALNLAVMTAGDEFGWHFDQTDFVVSLVLQEPKAGGEFLCRHAIRSDHDDNDLAVRAAVERRDDAIATVPMKAGTFMLFKGRHALHCVTPIQGAAPRIVALLAYDTKPGTVSSPALHKVRYGVESS</sequence>
<evidence type="ECO:0000313" key="3">
    <source>
        <dbReference type="EMBL" id="ETX07196.1"/>
    </source>
</evidence>
<dbReference type="Pfam" id="PF23169">
    <property type="entry name" value="HalD"/>
    <property type="match status" value="1"/>
</dbReference>
<accession>W4MBC0</accession>
<dbReference type="GO" id="GO:0046872">
    <property type="term" value="F:metal ion binding"/>
    <property type="evidence" value="ECO:0007669"/>
    <property type="project" value="UniProtKB-KW"/>
</dbReference>